<reference evidence="2 3" key="1">
    <citation type="journal article" date="2013" name="Genome Announc.">
        <title>Draft Genome Sequence of Streptomyces viridochromogenes Strain Tu57, Producer of Avilamycin.</title>
        <authorList>
            <person name="Gruning B.A."/>
            <person name="Erxleben A."/>
            <person name="Hahnlein A."/>
            <person name="Gunther S."/>
        </authorList>
    </citation>
    <scope>NUCLEOTIDE SEQUENCE [LARGE SCALE GENOMIC DNA]</scope>
    <source>
        <strain evidence="2 3">Tue57</strain>
    </source>
</reference>
<comment type="caution">
    <text evidence="2">The sequence shown here is derived from an EMBL/GenBank/DDBJ whole genome shotgun (WGS) entry which is preliminary data.</text>
</comment>
<keyword evidence="1" id="KW-0732">Signal</keyword>
<accession>L8P2H8</accession>
<evidence type="ECO:0000313" key="2">
    <source>
        <dbReference type="EMBL" id="ELS50358.1"/>
    </source>
</evidence>
<name>L8P2H8_STRVR</name>
<sequence>MPTMRTALPVRLARRLAPVAGCLSLLAGATAGTVAGAGPAVAAAANCEGGVNGFVDIPDTLSGTVVGDPYYTPEPRNLVLTLQHGNVGGLDRGWAKIEHWVMRGDQVWMDVTRNGGSSWLQCGPFTATESHNTSHTPMTTPAYPTSADPNVRFRACVSRTSVNNYPIHCTPWW</sequence>
<dbReference type="AlphaFoldDB" id="L8P2H8"/>
<evidence type="ECO:0008006" key="4">
    <source>
        <dbReference type="Google" id="ProtNLM"/>
    </source>
</evidence>
<organism evidence="2 3">
    <name type="scientific">Streptomyces viridochromogenes Tue57</name>
    <dbReference type="NCBI Taxonomy" id="1160705"/>
    <lineage>
        <taxon>Bacteria</taxon>
        <taxon>Bacillati</taxon>
        <taxon>Actinomycetota</taxon>
        <taxon>Actinomycetes</taxon>
        <taxon>Kitasatosporales</taxon>
        <taxon>Streptomycetaceae</taxon>
        <taxon>Streptomyces</taxon>
    </lineage>
</organism>
<protein>
    <recommendedName>
        <fullName evidence="4">Secreted protein</fullName>
    </recommendedName>
</protein>
<dbReference type="EMBL" id="AMLP01000285">
    <property type="protein sequence ID" value="ELS50358.1"/>
    <property type="molecule type" value="Genomic_DNA"/>
</dbReference>
<feature type="signal peptide" evidence="1">
    <location>
        <begin position="1"/>
        <end position="31"/>
    </location>
</feature>
<feature type="chain" id="PRO_5039506582" description="Secreted protein" evidence="1">
    <location>
        <begin position="32"/>
        <end position="173"/>
    </location>
</feature>
<evidence type="ECO:0000256" key="1">
    <source>
        <dbReference type="SAM" id="SignalP"/>
    </source>
</evidence>
<gene>
    <name evidence="2" type="ORF">STVIR_8732</name>
</gene>
<proteinExistence type="predicted"/>
<dbReference type="PATRIC" id="fig|1160705.3.peg.8629"/>
<dbReference type="Proteomes" id="UP000011205">
    <property type="component" value="Unassembled WGS sequence"/>
</dbReference>
<evidence type="ECO:0000313" key="3">
    <source>
        <dbReference type="Proteomes" id="UP000011205"/>
    </source>
</evidence>